<organism evidence="1 2">
    <name type="scientific">Heterorhabditis bacteriophora</name>
    <name type="common">Entomopathogenic nematode worm</name>
    <dbReference type="NCBI Taxonomy" id="37862"/>
    <lineage>
        <taxon>Eukaryota</taxon>
        <taxon>Metazoa</taxon>
        <taxon>Ecdysozoa</taxon>
        <taxon>Nematoda</taxon>
        <taxon>Chromadorea</taxon>
        <taxon>Rhabditida</taxon>
        <taxon>Rhabditina</taxon>
        <taxon>Rhabditomorpha</taxon>
        <taxon>Strongyloidea</taxon>
        <taxon>Heterorhabditidae</taxon>
        <taxon>Heterorhabditis</taxon>
    </lineage>
</organism>
<evidence type="ECO:0000313" key="1">
    <source>
        <dbReference type="Proteomes" id="UP000095283"/>
    </source>
</evidence>
<protein>
    <submittedName>
        <fullName evidence="2">Yippee domain-containing protein</fullName>
    </submittedName>
</protein>
<dbReference type="AlphaFoldDB" id="A0A1I7XQ08"/>
<name>A0A1I7XQ08_HETBA</name>
<proteinExistence type="predicted"/>
<accession>A0A1I7XQ08</accession>
<reference evidence="2" key="1">
    <citation type="submission" date="2016-11" db="UniProtKB">
        <authorList>
            <consortium name="WormBaseParasite"/>
        </authorList>
    </citation>
    <scope>IDENTIFICATION</scope>
</reference>
<dbReference type="WBParaSite" id="Hba_19618">
    <property type="protein sequence ID" value="Hba_19618"/>
    <property type="gene ID" value="Hba_19618"/>
</dbReference>
<keyword evidence="1" id="KW-1185">Reference proteome</keyword>
<sequence length="117" mass="13076">MKNFASLRQTSNELKVYVFPVPITSHSHIPCSPCELKIKPAHPTCHYSQNDTSSGQVRINAVKCADRMALHFNTTMLLVMCHQCSASASIKASRTGHGFQKLQKLTIIFDSKFKLIN</sequence>
<dbReference type="Proteomes" id="UP000095283">
    <property type="component" value="Unplaced"/>
</dbReference>
<evidence type="ECO:0000313" key="2">
    <source>
        <dbReference type="WBParaSite" id="Hba_19618"/>
    </source>
</evidence>